<evidence type="ECO:0000256" key="1">
    <source>
        <dbReference type="ARBA" id="ARBA00005015"/>
    </source>
</evidence>
<protein>
    <recommendedName>
        <fullName evidence="4 12">Homoserine kinase</fullName>
        <shortName evidence="12">HK</shortName>
        <shortName evidence="12">HSK</shortName>
        <ecNumber evidence="3 12">2.7.1.39</ecNumber>
    </recommendedName>
</protein>
<dbReference type="Pfam" id="PF08544">
    <property type="entry name" value="GHMP_kinases_C"/>
    <property type="match status" value="1"/>
</dbReference>
<keyword evidence="10 12" id="KW-0067">ATP-binding</keyword>
<dbReference type="Proteomes" id="UP000190150">
    <property type="component" value="Unassembled WGS sequence"/>
</dbReference>
<name>A0A1T5BK80_9SPHI</name>
<keyword evidence="6 12" id="KW-0808">Transferase</keyword>
<dbReference type="PRINTS" id="PR00958">
    <property type="entry name" value="HOMSERKINASE"/>
</dbReference>
<keyword evidence="9 12" id="KW-0418">Kinase</keyword>
<dbReference type="AlphaFoldDB" id="A0A1T5BK80"/>
<comment type="function">
    <text evidence="12">Catalyzes the ATP-dependent phosphorylation of L-homoserine to L-homoserine phosphate.</text>
</comment>
<evidence type="ECO:0000313" key="16">
    <source>
        <dbReference type="Proteomes" id="UP000190150"/>
    </source>
</evidence>
<dbReference type="GO" id="GO:0005737">
    <property type="term" value="C:cytoplasm"/>
    <property type="evidence" value="ECO:0007669"/>
    <property type="project" value="UniProtKB-SubCell"/>
</dbReference>
<gene>
    <name evidence="12" type="primary">thrB</name>
    <name evidence="15" type="ORF">SAMN05660841_00754</name>
</gene>
<dbReference type="NCBIfam" id="NF002288">
    <property type="entry name" value="PRK01212.1-4"/>
    <property type="match status" value="1"/>
</dbReference>
<evidence type="ECO:0000256" key="12">
    <source>
        <dbReference type="HAMAP-Rule" id="MF_00384"/>
    </source>
</evidence>
<keyword evidence="7 12" id="KW-0791">Threonine biosynthesis</keyword>
<dbReference type="PIRSF" id="PIRSF000676">
    <property type="entry name" value="Homoser_kin"/>
    <property type="match status" value="1"/>
</dbReference>
<evidence type="ECO:0000256" key="4">
    <source>
        <dbReference type="ARBA" id="ARBA00017858"/>
    </source>
</evidence>
<sequence>MTPCNQKKMNQNKLDKKIDFENILDKVRVFAPATVANMICGFDILGFAVDKPGDEVKMYRVSEPGVRIRCITGDDGRLPLDPDRNTVSACVKMLLSDLGLLNDIGVEIELIKHMPIGSGLGSSSASTVAGLFAVNVLLGSPLSKTELMPYCVEGERLACGYGHADNVAPALMGGVTLIRGQADLDVIRLPVPDELYVGIVFPQVDVPTRDARKLIKDKVLLKDAVVQWGNIAGVVAGLFQNDYGLIGRSMQDVLIEPTRAILIPEFYEMKRIALENGALSFGISGSGPSVVAVSRGGEVAQIIVDKIKDHLSAREIDSLQYVSAVNIAGPKVLEFDV</sequence>
<dbReference type="Pfam" id="PF00288">
    <property type="entry name" value="GHMP_kinases_N"/>
    <property type="match status" value="1"/>
</dbReference>
<evidence type="ECO:0000256" key="7">
    <source>
        <dbReference type="ARBA" id="ARBA00022697"/>
    </source>
</evidence>
<dbReference type="SUPFAM" id="SSF55060">
    <property type="entry name" value="GHMP Kinase, C-terminal domain"/>
    <property type="match status" value="1"/>
</dbReference>
<evidence type="ECO:0000259" key="13">
    <source>
        <dbReference type="Pfam" id="PF00288"/>
    </source>
</evidence>
<keyword evidence="8 12" id="KW-0547">Nucleotide-binding</keyword>
<dbReference type="GO" id="GO:0005524">
    <property type="term" value="F:ATP binding"/>
    <property type="evidence" value="ECO:0007669"/>
    <property type="project" value="UniProtKB-UniRule"/>
</dbReference>
<dbReference type="InterPro" id="IPR006203">
    <property type="entry name" value="GHMP_knse_ATP-bd_CS"/>
</dbReference>
<accession>A0A1T5BK80</accession>
<dbReference type="GO" id="GO:0009088">
    <property type="term" value="P:threonine biosynthetic process"/>
    <property type="evidence" value="ECO:0007669"/>
    <property type="project" value="UniProtKB-UniRule"/>
</dbReference>
<dbReference type="EC" id="2.7.1.39" evidence="3 12"/>
<keyword evidence="16" id="KW-1185">Reference proteome</keyword>
<evidence type="ECO:0000256" key="5">
    <source>
        <dbReference type="ARBA" id="ARBA00022605"/>
    </source>
</evidence>
<dbReference type="InterPro" id="IPR014721">
    <property type="entry name" value="Ribsml_uS5_D2-typ_fold_subgr"/>
</dbReference>
<comment type="similarity">
    <text evidence="2 12">Belongs to the GHMP kinase family. Homoserine kinase subfamily.</text>
</comment>
<evidence type="ECO:0000313" key="15">
    <source>
        <dbReference type="EMBL" id="SKB47648.1"/>
    </source>
</evidence>
<dbReference type="InterPro" id="IPR013750">
    <property type="entry name" value="GHMP_kinase_C_dom"/>
</dbReference>
<evidence type="ECO:0000256" key="9">
    <source>
        <dbReference type="ARBA" id="ARBA00022777"/>
    </source>
</evidence>
<feature type="domain" description="GHMP kinase C-terminal" evidence="14">
    <location>
        <begin position="236"/>
        <end position="311"/>
    </location>
</feature>
<evidence type="ECO:0000256" key="6">
    <source>
        <dbReference type="ARBA" id="ARBA00022679"/>
    </source>
</evidence>
<keyword evidence="5 12" id="KW-0028">Amino-acid biosynthesis</keyword>
<dbReference type="HAMAP" id="MF_00384">
    <property type="entry name" value="Homoser_kinase"/>
    <property type="match status" value="1"/>
</dbReference>
<dbReference type="SUPFAM" id="SSF54211">
    <property type="entry name" value="Ribosomal protein S5 domain 2-like"/>
    <property type="match status" value="1"/>
</dbReference>
<dbReference type="PROSITE" id="PS00627">
    <property type="entry name" value="GHMP_KINASES_ATP"/>
    <property type="match status" value="1"/>
</dbReference>
<feature type="binding site" evidence="12">
    <location>
        <begin position="115"/>
        <end position="125"/>
    </location>
    <ligand>
        <name>ATP</name>
        <dbReference type="ChEBI" id="CHEBI:30616"/>
    </ligand>
</feature>
<dbReference type="InterPro" id="IPR036554">
    <property type="entry name" value="GHMP_kinase_C_sf"/>
</dbReference>
<evidence type="ECO:0000256" key="8">
    <source>
        <dbReference type="ARBA" id="ARBA00022741"/>
    </source>
</evidence>
<dbReference type="Gene3D" id="3.30.70.890">
    <property type="entry name" value="GHMP kinase, C-terminal domain"/>
    <property type="match status" value="1"/>
</dbReference>
<evidence type="ECO:0000256" key="2">
    <source>
        <dbReference type="ARBA" id="ARBA00007370"/>
    </source>
</evidence>
<dbReference type="InterPro" id="IPR000870">
    <property type="entry name" value="Homoserine_kinase"/>
</dbReference>
<proteinExistence type="inferred from homology"/>
<evidence type="ECO:0000259" key="14">
    <source>
        <dbReference type="Pfam" id="PF08544"/>
    </source>
</evidence>
<comment type="catalytic activity">
    <reaction evidence="11 12">
        <text>L-homoserine + ATP = O-phospho-L-homoserine + ADP + H(+)</text>
        <dbReference type="Rhea" id="RHEA:13985"/>
        <dbReference type="ChEBI" id="CHEBI:15378"/>
        <dbReference type="ChEBI" id="CHEBI:30616"/>
        <dbReference type="ChEBI" id="CHEBI:57476"/>
        <dbReference type="ChEBI" id="CHEBI:57590"/>
        <dbReference type="ChEBI" id="CHEBI:456216"/>
        <dbReference type="EC" id="2.7.1.39"/>
    </reaction>
</comment>
<evidence type="ECO:0000256" key="10">
    <source>
        <dbReference type="ARBA" id="ARBA00022840"/>
    </source>
</evidence>
<dbReference type="PANTHER" id="PTHR20861:SF1">
    <property type="entry name" value="HOMOSERINE KINASE"/>
    <property type="match status" value="1"/>
</dbReference>
<dbReference type="InterPro" id="IPR006204">
    <property type="entry name" value="GHMP_kinase_N_dom"/>
</dbReference>
<reference evidence="16" key="1">
    <citation type="submission" date="2017-02" db="EMBL/GenBank/DDBJ databases">
        <authorList>
            <person name="Varghese N."/>
            <person name="Submissions S."/>
        </authorList>
    </citation>
    <scope>NUCLEOTIDE SEQUENCE [LARGE SCALE GENOMIC DNA]</scope>
    <source>
        <strain evidence="16">DSM 24091</strain>
    </source>
</reference>
<dbReference type="GO" id="GO:0004413">
    <property type="term" value="F:homoserine kinase activity"/>
    <property type="evidence" value="ECO:0007669"/>
    <property type="project" value="UniProtKB-UniRule"/>
</dbReference>
<comment type="subcellular location">
    <subcellularLocation>
        <location evidence="12">Cytoplasm</location>
    </subcellularLocation>
</comment>
<dbReference type="InterPro" id="IPR020568">
    <property type="entry name" value="Ribosomal_Su5_D2-typ_SF"/>
</dbReference>
<evidence type="ECO:0000256" key="3">
    <source>
        <dbReference type="ARBA" id="ARBA00012078"/>
    </source>
</evidence>
<dbReference type="STRING" id="1513896.SAMN05660841_00754"/>
<organism evidence="15 16">
    <name type="scientific">Sphingobacterium nematocida</name>
    <dbReference type="NCBI Taxonomy" id="1513896"/>
    <lineage>
        <taxon>Bacteria</taxon>
        <taxon>Pseudomonadati</taxon>
        <taxon>Bacteroidota</taxon>
        <taxon>Sphingobacteriia</taxon>
        <taxon>Sphingobacteriales</taxon>
        <taxon>Sphingobacteriaceae</taxon>
        <taxon>Sphingobacterium</taxon>
    </lineage>
</organism>
<comment type="pathway">
    <text evidence="1 12">Amino-acid biosynthesis; L-threonine biosynthesis; L-threonine from L-aspartate: step 4/5.</text>
</comment>
<evidence type="ECO:0000256" key="11">
    <source>
        <dbReference type="ARBA" id="ARBA00049375"/>
    </source>
</evidence>
<dbReference type="PANTHER" id="PTHR20861">
    <property type="entry name" value="HOMOSERINE/4-DIPHOSPHOCYTIDYL-2-C-METHYL-D-ERYTHRITOL KINASE"/>
    <property type="match status" value="1"/>
</dbReference>
<keyword evidence="12" id="KW-0963">Cytoplasm</keyword>
<dbReference type="Gene3D" id="3.30.230.10">
    <property type="match status" value="1"/>
</dbReference>
<dbReference type="UniPathway" id="UPA00050">
    <property type="reaction ID" value="UER00064"/>
</dbReference>
<dbReference type="EMBL" id="FUZF01000002">
    <property type="protein sequence ID" value="SKB47648.1"/>
    <property type="molecule type" value="Genomic_DNA"/>
</dbReference>
<dbReference type="NCBIfam" id="TIGR00191">
    <property type="entry name" value="thrB"/>
    <property type="match status" value="1"/>
</dbReference>
<feature type="domain" description="GHMP kinase N-terminal" evidence="13">
    <location>
        <begin position="85"/>
        <end position="174"/>
    </location>
</feature>